<accession>A0ABQ4ZJJ9</accession>
<sequence length="69" mass="7367">MPYAAQKAMEYLDKPTIHKTMTKAIEGPPGVYVIKVLTEGNALALAPVGEQENGVKVLPSPSWVLSTVS</sequence>
<reference evidence="1" key="1">
    <citation type="journal article" date="2022" name="Int. J. Mol. Sci.">
        <title>Draft Genome of Tanacetum Coccineum: Genomic Comparison of Closely Related Tanacetum-Family Plants.</title>
        <authorList>
            <person name="Yamashiro T."/>
            <person name="Shiraishi A."/>
            <person name="Nakayama K."/>
            <person name="Satake H."/>
        </authorList>
    </citation>
    <scope>NUCLEOTIDE SEQUENCE</scope>
</reference>
<name>A0ABQ4ZJJ9_9ASTR</name>
<dbReference type="Proteomes" id="UP001151760">
    <property type="component" value="Unassembled WGS sequence"/>
</dbReference>
<gene>
    <name evidence="1" type="ORF">Tco_0772716</name>
</gene>
<feature type="non-terminal residue" evidence="1">
    <location>
        <position position="69"/>
    </location>
</feature>
<protein>
    <submittedName>
        <fullName evidence="1">Uncharacterized protein</fullName>
    </submittedName>
</protein>
<keyword evidence="2" id="KW-1185">Reference proteome</keyword>
<evidence type="ECO:0000313" key="2">
    <source>
        <dbReference type="Proteomes" id="UP001151760"/>
    </source>
</evidence>
<organism evidence="1 2">
    <name type="scientific">Tanacetum coccineum</name>
    <dbReference type="NCBI Taxonomy" id="301880"/>
    <lineage>
        <taxon>Eukaryota</taxon>
        <taxon>Viridiplantae</taxon>
        <taxon>Streptophyta</taxon>
        <taxon>Embryophyta</taxon>
        <taxon>Tracheophyta</taxon>
        <taxon>Spermatophyta</taxon>
        <taxon>Magnoliopsida</taxon>
        <taxon>eudicotyledons</taxon>
        <taxon>Gunneridae</taxon>
        <taxon>Pentapetalae</taxon>
        <taxon>asterids</taxon>
        <taxon>campanulids</taxon>
        <taxon>Asterales</taxon>
        <taxon>Asteraceae</taxon>
        <taxon>Asteroideae</taxon>
        <taxon>Anthemideae</taxon>
        <taxon>Anthemidinae</taxon>
        <taxon>Tanacetum</taxon>
    </lineage>
</organism>
<comment type="caution">
    <text evidence="1">The sequence shown here is derived from an EMBL/GenBank/DDBJ whole genome shotgun (WGS) entry which is preliminary data.</text>
</comment>
<proteinExistence type="predicted"/>
<evidence type="ECO:0000313" key="1">
    <source>
        <dbReference type="EMBL" id="GJS90080.1"/>
    </source>
</evidence>
<dbReference type="EMBL" id="BQNB010011400">
    <property type="protein sequence ID" value="GJS90080.1"/>
    <property type="molecule type" value="Genomic_DNA"/>
</dbReference>
<reference evidence="1" key="2">
    <citation type="submission" date="2022-01" db="EMBL/GenBank/DDBJ databases">
        <authorList>
            <person name="Yamashiro T."/>
            <person name="Shiraishi A."/>
            <person name="Satake H."/>
            <person name="Nakayama K."/>
        </authorList>
    </citation>
    <scope>NUCLEOTIDE SEQUENCE</scope>
</reference>